<feature type="domain" description="Phosphoribosyltransferase" evidence="1">
    <location>
        <begin position="16"/>
        <end position="193"/>
    </location>
</feature>
<accession>Q11CH4</accession>
<dbReference type="AlphaFoldDB" id="Q11CH4"/>
<dbReference type="Gene3D" id="3.30.1310.20">
    <property type="entry name" value="PRTase-like"/>
    <property type="match status" value="1"/>
</dbReference>
<dbReference type="InterPro" id="IPR000836">
    <property type="entry name" value="PRTase_dom"/>
</dbReference>
<dbReference type="CDD" id="cd06223">
    <property type="entry name" value="PRTases_typeI"/>
    <property type="match status" value="1"/>
</dbReference>
<dbReference type="SUPFAM" id="SSF53271">
    <property type="entry name" value="PRTase-like"/>
    <property type="match status" value="1"/>
</dbReference>
<reference evidence="2" key="1">
    <citation type="submission" date="2006-06" db="EMBL/GenBank/DDBJ databases">
        <title>Complete sequence of chromosome of Chelativorans sp. BNC1.</title>
        <authorList>
            <consortium name="US DOE Joint Genome Institute"/>
            <person name="Copeland A."/>
            <person name="Lucas S."/>
            <person name="Lapidus A."/>
            <person name="Barry K."/>
            <person name="Detter J.C."/>
            <person name="Glavina del Rio T."/>
            <person name="Hammon N."/>
            <person name="Israni S."/>
            <person name="Dalin E."/>
            <person name="Tice H."/>
            <person name="Pitluck S."/>
            <person name="Chertkov O."/>
            <person name="Brettin T."/>
            <person name="Bruce D."/>
            <person name="Han C."/>
            <person name="Tapia R."/>
            <person name="Gilna P."/>
            <person name="Schmutz J."/>
            <person name="Larimer F."/>
            <person name="Land M."/>
            <person name="Hauser L."/>
            <person name="Kyrpides N."/>
            <person name="Mikhailova N."/>
            <person name="Richardson P."/>
        </authorList>
    </citation>
    <scope>NUCLEOTIDE SEQUENCE</scope>
    <source>
        <strain evidence="2">BNC1</strain>
    </source>
</reference>
<dbReference type="STRING" id="266779.Meso_3530"/>
<dbReference type="EMBL" id="CP000390">
    <property type="protein sequence ID" value="ABG64901.1"/>
    <property type="molecule type" value="Genomic_DNA"/>
</dbReference>
<dbReference type="HOGENOM" id="CLU_083583_0_0_5"/>
<dbReference type="Pfam" id="PF00156">
    <property type="entry name" value="Pribosyltran"/>
    <property type="match status" value="1"/>
</dbReference>
<sequence length="223" mass="24386">MLGRKVEFRDRQEAGQRLAAELGHLKEEKPVILALPRGGVPVAFEIAKALSAPLDLLMVRKLGAPGHSELGIGAVVDGSDPQLVLNDEAMEIIRPSSDYVQTEMERQLAEIERRRASYFADHSPTSVTGRTVILVDDGIATGGTVRVALKALRRSSAARIVLAVPVAPRDTLDSLHDDADEVVCLSTPTDFHAVGLHYENFDQTTDSDVIRYLRNARDWQPGE</sequence>
<dbReference type="GO" id="GO:0016757">
    <property type="term" value="F:glycosyltransferase activity"/>
    <property type="evidence" value="ECO:0007669"/>
    <property type="project" value="UniProtKB-KW"/>
</dbReference>
<keyword evidence="2" id="KW-0808">Transferase</keyword>
<dbReference type="InterPro" id="IPR029057">
    <property type="entry name" value="PRTase-like"/>
</dbReference>
<evidence type="ECO:0000313" key="2">
    <source>
        <dbReference type="EMBL" id="ABG64901.1"/>
    </source>
</evidence>
<dbReference type="eggNOG" id="COG1926">
    <property type="taxonomic scope" value="Bacteria"/>
</dbReference>
<gene>
    <name evidence="2" type="ordered locus">Meso_3530</name>
</gene>
<evidence type="ECO:0000259" key="1">
    <source>
        <dbReference type="Pfam" id="PF00156"/>
    </source>
</evidence>
<dbReference type="OrthoDB" id="9810066at2"/>
<protein>
    <submittedName>
        <fullName evidence="2">Phosphoribosyltransferase</fullName>
    </submittedName>
</protein>
<organism evidence="2">
    <name type="scientific">Chelativorans sp. (strain BNC1)</name>
    <dbReference type="NCBI Taxonomy" id="266779"/>
    <lineage>
        <taxon>Bacteria</taxon>
        <taxon>Pseudomonadati</taxon>
        <taxon>Pseudomonadota</taxon>
        <taxon>Alphaproteobacteria</taxon>
        <taxon>Hyphomicrobiales</taxon>
        <taxon>Phyllobacteriaceae</taxon>
        <taxon>Chelativorans</taxon>
    </lineage>
</organism>
<name>Q11CH4_CHESB</name>
<dbReference type="Gene3D" id="3.40.50.2020">
    <property type="match status" value="1"/>
</dbReference>
<dbReference type="KEGG" id="mes:Meso_3530"/>
<keyword evidence="2" id="KW-0328">Glycosyltransferase</keyword>
<proteinExistence type="predicted"/>